<keyword evidence="1" id="KW-1133">Transmembrane helix</keyword>
<keyword evidence="1" id="KW-0472">Membrane</keyword>
<proteinExistence type="predicted"/>
<keyword evidence="1" id="KW-0812">Transmembrane</keyword>
<dbReference type="Proteomes" id="UP000000753">
    <property type="component" value="Chromosome"/>
</dbReference>
<dbReference type="EMBL" id="CP000472">
    <property type="protein sequence ID" value="ACJ28618.1"/>
    <property type="molecule type" value="Genomic_DNA"/>
</dbReference>
<sequence length="118" mass="13506">MGPQMVCFKYDLNQENIELQASNWCGLEQAYVNGKRVSRKLNFGHNSEHQVVLKDGKPARLHLFLDPATEQLICRIYKQNNLVASLKQGKRELYRSRLMSQQSILALGLLAVFLLMVS</sequence>
<dbReference type="HOGENOM" id="CLU_2119447_0_0_6"/>
<name>B8CLG7_SHEPW</name>
<evidence type="ECO:0000313" key="3">
    <source>
        <dbReference type="Proteomes" id="UP000000753"/>
    </source>
</evidence>
<reference evidence="2 3" key="1">
    <citation type="journal article" date="2008" name="PLoS ONE">
        <title>Environmental adaptation: genomic analysis of the piezotolerant and psychrotolerant deep-sea iron reducing bacterium Shewanella piezotolerans WP3.</title>
        <authorList>
            <person name="Wang F."/>
            <person name="Wang J."/>
            <person name="Jian H."/>
            <person name="Zhang B."/>
            <person name="Li S."/>
            <person name="Wang F."/>
            <person name="Zeng X."/>
            <person name="Gao L."/>
            <person name="Bartlett D.H."/>
            <person name="Yu J."/>
            <person name="Hu S."/>
            <person name="Xiao X."/>
        </authorList>
    </citation>
    <scope>NUCLEOTIDE SEQUENCE [LARGE SCALE GENOMIC DNA]</scope>
    <source>
        <strain evidence="3">WP3 / JCM 13877</strain>
    </source>
</reference>
<dbReference type="KEGG" id="swp:swp_1856"/>
<dbReference type="eggNOG" id="ENOG5031E8I">
    <property type="taxonomic scope" value="Bacteria"/>
</dbReference>
<gene>
    <name evidence="2" type="ordered locus">swp_1856</name>
</gene>
<evidence type="ECO:0000256" key="1">
    <source>
        <dbReference type="SAM" id="Phobius"/>
    </source>
</evidence>
<keyword evidence="3" id="KW-1185">Reference proteome</keyword>
<protein>
    <submittedName>
        <fullName evidence="2">Uncharacterized protein</fullName>
    </submittedName>
</protein>
<organism evidence="2 3">
    <name type="scientific">Shewanella piezotolerans (strain WP3 / JCM 13877)</name>
    <dbReference type="NCBI Taxonomy" id="225849"/>
    <lineage>
        <taxon>Bacteria</taxon>
        <taxon>Pseudomonadati</taxon>
        <taxon>Pseudomonadota</taxon>
        <taxon>Gammaproteobacteria</taxon>
        <taxon>Alteromonadales</taxon>
        <taxon>Shewanellaceae</taxon>
        <taxon>Shewanella</taxon>
    </lineage>
</organism>
<dbReference type="AlphaFoldDB" id="B8CLG7"/>
<feature type="transmembrane region" description="Helical" evidence="1">
    <location>
        <begin position="98"/>
        <end position="117"/>
    </location>
</feature>
<evidence type="ECO:0000313" key="2">
    <source>
        <dbReference type="EMBL" id="ACJ28618.1"/>
    </source>
</evidence>
<accession>B8CLG7</accession>